<dbReference type="AlphaFoldDB" id="A0A183D7C6"/>
<gene>
    <name evidence="2" type="ORF">GPUH_LOCUS4617</name>
</gene>
<organism evidence="4">
    <name type="scientific">Gongylonema pulchrum</name>
    <dbReference type="NCBI Taxonomy" id="637853"/>
    <lineage>
        <taxon>Eukaryota</taxon>
        <taxon>Metazoa</taxon>
        <taxon>Ecdysozoa</taxon>
        <taxon>Nematoda</taxon>
        <taxon>Chromadorea</taxon>
        <taxon>Rhabditida</taxon>
        <taxon>Spirurina</taxon>
        <taxon>Spiruromorpha</taxon>
        <taxon>Spiruroidea</taxon>
        <taxon>Gongylonematidae</taxon>
        <taxon>Gongylonema</taxon>
    </lineage>
</organism>
<keyword evidence="3" id="KW-1185">Reference proteome</keyword>
<keyword evidence="1" id="KW-0812">Transmembrane</keyword>
<reference evidence="2 3" key="2">
    <citation type="submission" date="2018-11" db="EMBL/GenBank/DDBJ databases">
        <authorList>
            <consortium name="Pathogen Informatics"/>
        </authorList>
    </citation>
    <scope>NUCLEOTIDE SEQUENCE [LARGE SCALE GENOMIC DNA]</scope>
</reference>
<feature type="transmembrane region" description="Helical" evidence="1">
    <location>
        <begin position="53"/>
        <end position="77"/>
    </location>
</feature>
<dbReference type="OrthoDB" id="10579056at2759"/>
<sequence length="128" mass="13881">ARASDSGVYGCEFKVGSEVLSRVSSTLVVEIGAEEDWNKRREDVDETVVDRSLLYAVVACVITLILLSAGVCGVFCLMRKRKGTRQYCSVKSDSAAATTEKQHSAVEKDSAAASGKTHICISFRRSEK</sequence>
<reference evidence="4" key="1">
    <citation type="submission" date="2016-06" db="UniProtKB">
        <authorList>
            <consortium name="WormBaseParasite"/>
        </authorList>
    </citation>
    <scope>IDENTIFICATION</scope>
</reference>
<evidence type="ECO:0000313" key="4">
    <source>
        <dbReference type="WBParaSite" id="GPUH_0000462401-mRNA-1"/>
    </source>
</evidence>
<evidence type="ECO:0000256" key="1">
    <source>
        <dbReference type="SAM" id="Phobius"/>
    </source>
</evidence>
<dbReference type="EMBL" id="UYRT01008934">
    <property type="protein sequence ID" value="VDK46236.1"/>
    <property type="molecule type" value="Genomic_DNA"/>
</dbReference>
<dbReference type="WBParaSite" id="GPUH_0000462401-mRNA-1">
    <property type="protein sequence ID" value="GPUH_0000462401-mRNA-1"/>
    <property type="gene ID" value="GPUH_0000462401"/>
</dbReference>
<keyword evidence="1" id="KW-0472">Membrane</keyword>
<proteinExistence type="predicted"/>
<keyword evidence="1" id="KW-1133">Transmembrane helix</keyword>
<dbReference type="Proteomes" id="UP000271098">
    <property type="component" value="Unassembled WGS sequence"/>
</dbReference>
<evidence type="ECO:0000313" key="3">
    <source>
        <dbReference type="Proteomes" id="UP000271098"/>
    </source>
</evidence>
<accession>A0A183D7C6</accession>
<protein>
    <submittedName>
        <fullName evidence="4">Ig-like domain-containing protein</fullName>
    </submittedName>
</protein>
<evidence type="ECO:0000313" key="2">
    <source>
        <dbReference type="EMBL" id="VDK46236.1"/>
    </source>
</evidence>
<name>A0A183D7C6_9BILA</name>